<keyword evidence="2 4" id="KW-0863">Zinc-finger</keyword>
<dbReference type="InterPro" id="IPR007527">
    <property type="entry name" value="Znf_SWIM"/>
</dbReference>
<evidence type="ECO:0000313" key="6">
    <source>
        <dbReference type="EMBL" id="KAI3849939.1"/>
    </source>
</evidence>
<dbReference type="Pfam" id="PF04434">
    <property type="entry name" value="SWIM"/>
    <property type="match status" value="1"/>
</dbReference>
<evidence type="ECO:0000313" key="7">
    <source>
        <dbReference type="Proteomes" id="UP001202328"/>
    </source>
</evidence>
<dbReference type="PROSITE" id="PS50966">
    <property type="entry name" value="ZF_SWIM"/>
    <property type="match status" value="1"/>
</dbReference>
<dbReference type="InterPro" id="IPR006564">
    <property type="entry name" value="Znf_PMZ"/>
</dbReference>
<evidence type="ECO:0000256" key="4">
    <source>
        <dbReference type="PROSITE-ProRule" id="PRU00325"/>
    </source>
</evidence>
<evidence type="ECO:0000256" key="2">
    <source>
        <dbReference type="ARBA" id="ARBA00022771"/>
    </source>
</evidence>
<keyword evidence="3" id="KW-0862">Zinc</keyword>
<dbReference type="GO" id="GO:0008270">
    <property type="term" value="F:zinc ion binding"/>
    <property type="evidence" value="ECO:0007669"/>
    <property type="project" value="UniProtKB-KW"/>
</dbReference>
<comment type="caution">
    <text evidence="6">The sequence shown here is derived from an EMBL/GenBank/DDBJ whole genome shotgun (WGS) entry which is preliminary data.</text>
</comment>
<evidence type="ECO:0000256" key="3">
    <source>
        <dbReference type="ARBA" id="ARBA00022833"/>
    </source>
</evidence>
<dbReference type="PANTHER" id="PTHR31973">
    <property type="entry name" value="POLYPROTEIN, PUTATIVE-RELATED"/>
    <property type="match status" value="1"/>
</dbReference>
<reference evidence="6" key="1">
    <citation type="submission" date="2022-04" db="EMBL/GenBank/DDBJ databases">
        <title>A functionally conserved STORR gene fusion in Papaver species that diverged 16.8 million years ago.</title>
        <authorList>
            <person name="Catania T."/>
        </authorList>
    </citation>
    <scope>NUCLEOTIDE SEQUENCE</scope>
    <source>
        <strain evidence="6">S-188037</strain>
    </source>
</reference>
<feature type="domain" description="SWIM-type" evidence="5">
    <location>
        <begin position="103"/>
        <end position="135"/>
    </location>
</feature>
<protein>
    <recommendedName>
        <fullName evidence="5">SWIM-type domain-containing protein</fullName>
    </recommendedName>
</protein>
<keyword evidence="1" id="KW-0479">Metal-binding</keyword>
<gene>
    <name evidence="6" type="ORF">MKW98_026853</name>
</gene>
<proteinExistence type="predicted"/>
<dbReference type="Proteomes" id="UP001202328">
    <property type="component" value="Unassembled WGS sequence"/>
</dbReference>
<dbReference type="SMART" id="SM00575">
    <property type="entry name" value="ZnF_PMZ"/>
    <property type="match status" value="1"/>
</dbReference>
<dbReference type="AlphaFoldDB" id="A0AAD4RZY3"/>
<sequence>MWSRVKARTGRFTLMTSNICETFNSRIADVKGLPVCHLVDYIRRFLMEWFCQRRQVARDWPHPLSKHAVDIIKERWVVANRFVACHVDTDEYEVDEGDYLEQHTVYLDRRYCACKVFDYQHFPCPHVLAVCETYKKKEEDLCGEYYKTSVWRSMYEPKIYGVLSPETWDVPTEVAEWVVLPPNTTPEVGLRSIKRKRSTIEKPRNKRACSRCHQTGHYANSRHYPKA</sequence>
<dbReference type="PANTHER" id="PTHR31973:SF195">
    <property type="entry name" value="MUDR FAMILY TRANSPOSASE"/>
    <property type="match status" value="1"/>
</dbReference>
<accession>A0AAD4RZY3</accession>
<evidence type="ECO:0000259" key="5">
    <source>
        <dbReference type="PROSITE" id="PS50966"/>
    </source>
</evidence>
<evidence type="ECO:0000256" key="1">
    <source>
        <dbReference type="ARBA" id="ARBA00022723"/>
    </source>
</evidence>
<name>A0AAD4RZY3_9MAGN</name>
<keyword evidence="7" id="KW-1185">Reference proteome</keyword>
<dbReference type="EMBL" id="JAJJMB010016078">
    <property type="protein sequence ID" value="KAI3849939.1"/>
    <property type="molecule type" value="Genomic_DNA"/>
</dbReference>
<organism evidence="6 7">
    <name type="scientific">Papaver atlanticum</name>
    <dbReference type="NCBI Taxonomy" id="357466"/>
    <lineage>
        <taxon>Eukaryota</taxon>
        <taxon>Viridiplantae</taxon>
        <taxon>Streptophyta</taxon>
        <taxon>Embryophyta</taxon>
        <taxon>Tracheophyta</taxon>
        <taxon>Spermatophyta</taxon>
        <taxon>Magnoliopsida</taxon>
        <taxon>Ranunculales</taxon>
        <taxon>Papaveraceae</taxon>
        <taxon>Papaveroideae</taxon>
        <taxon>Papaver</taxon>
    </lineage>
</organism>